<dbReference type="AlphaFoldDB" id="H1Q368"/>
<keyword evidence="2" id="KW-1185">Reference proteome</keyword>
<name>H1Q368_9BACT</name>
<comment type="caution">
    <text evidence="1">The sequence shown here is derived from an EMBL/GenBank/DDBJ whole genome shotgun (WGS) entry which is preliminary data.</text>
</comment>
<proteinExistence type="predicted"/>
<accession>H1Q368</accession>
<dbReference type="EMBL" id="AGWK01000037">
    <property type="protein sequence ID" value="EHO69482.1"/>
    <property type="molecule type" value="Genomic_DNA"/>
</dbReference>
<reference evidence="1 2" key="1">
    <citation type="submission" date="2011-12" db="EMBL/GenBank/DDBJ databases">
        <title>The Genome Sequence of Prevotella micans F0438.</title>
        <authorList>
            <consortium name="The Broad Institute Genome Sequencing Platform"/>
            <person name="Earl A."/>
            <person name="Ward D."/>
            <person name="Feldgarden M."/>
            <person name="Gevers D."/>
            <person name="Izard J."/>
            <person name="Baranova O.V."/>
            <person name="Blanton J.M."/>
            <person name="Wade W.G."/>
            <person name="Dewhirst F.E."/>
            <person name="Young S.K."/>
            <person name="Zeng Q."/>
            <person name="Gargeya S."/>
            <person name="Fitzgerald M."/>
            <person name="Haas B."/>
            <person name="Abouelleil A."/>
            <person name="Alvarado L."/>
            <person name="Arachchi H.M."/>
            <person name="Berlin A."/>
            <person name="Chapman S.B."/>
            <person name="Gearin G."/>
            <person name="Goldberg J."/>
            <person name="Griggs A."/>
            <person name="Gujja S."/>
            <person name="Hansen M."/>
            <person name="Heiman D."/>
            <person name="Howarth C."/>
            <person name="Larimer J."/>
            <person name="Lui A."/>
            <person name="MacDonald P.J.P."/>
            <person name="McCowen C."/>
            <person name="Montmayeur A."/>
            <person name="Murphy C."/>
            <person name="Neiman D."/>
            <person name="Pearson M."/>
            <person name="Priest M."/>
            <person name="Roberts A."/>
            <person name="Saif S."/>
            <person name="Shea T."/>
            <person name="Sisk P."/>
            <person name="Stolte C."/>
            <person name="Sykes S."/>
            <person name="Wortman J."/>
            <person name="Nusbaum C."/>
            <person name="Birren B."/>
        </authorList>
    </citation>
    <scope>NUCLEOTIDE SEQUENCE [LARGE SCALE GENOMIC DNA]</scope>
    <source>
        <strain evidence="1 2">F0438</strain>
    </source>
</reference>
<dbReference type="HOGENOM" id="CLU_2509935_0_0_10"/>
<organism evidence="1 2">
    <name type="scientific">Prevotella micans F0438</name>
    <dbReference type="NCBI Taxonomy" id="883158"/>
    <lineage>
        <taxon>Bacteria</taxon>
        <taxon>Pseudomonadati</taxon>
        <taxon>Bacteroidota</taxon>
        <taxon>Bacteroidia</taxon>
        <taxon>Bacteroidales</taxon>
        <taxon>Prevotellaceae</taxon>
        <taxon>Prevotella</taxon>
    </lineage>
</organism>
<evidence type="ECO:0000313" key="2">
    <source>
        <dbReference type="Proteomes" id="UP000016023"/>
    </source>
</evidence>
<sequence length="85" mass="10318">MINNLTILLKRHFNSIDISNITLKYHFISVFTRNITWKIQSDIIYIFNNLCKHLVYMLLYKNIFQSDRKCLRRPVAKCDRYKTGF</sequence>
<dbReference type="Proteomes" id="UP000016023">
    <property type="component" value="Unassembled WGS sequence"/>
</dbReference>
<evidence type="ECO:0000313" key="1">
    <source>
        <dbReference type="EMBL" id="EHO69482.1"/>
    </source>
</evidence>
<protein>
    <submittedName>
        <fullName evidence="1">Uncharacterized protein</fullName>
    </submittedName>
</protein>
<gene>
    <name evidence="1" type="ORF">HMPREF9140_01356</name>
</gene>